<dbReference type="KEGG" id="vg:54991746"/>
<accession>A0A2S1PFR8</accession>
<organism evidence="1 2">
    <name type="scientific">Aeromonas phage 25AhydR2PP</name>
    <dbReference type="NCBI Taxonomy" id="2163976"/>
    <lineage>
        <taxon>Viruses</taxon>
        <taxon>Duplodnaviria</taxon>
        <taxon>Heunggongvirae</taxon>
        <taxon>Uroviricota</taxon>
        <taxon>Caudoviricetes</taxon>
        <taxon>Autographivirales</taxon>
        <taxon>Autonotataviridae</taxon>
        <taxon>Aerosvirus</taxon>
        <taxon>Aerosvirus av25AhydR2PP</taxon>
    </lineage>
</organism>
<sequence>MSKFNVGSMIVMAGASLGGLVTEGVLRQVGIIRTQYTEVDINGERKVTGHSIEAVLECGATNGTFNCGDFYAVEVHRGVALINPVNDDEMTDAFVEQLALLDDEQIRLGNHFVYDQEMVTTQEFINAPE</sequence>
<evidence type="ECO:0000313" key="2">
    <source>
        <dbReference type="Proteomes" id="UP000246930"/>
    </source>
</evidence>
<protein>
    <submittedName>
        <fullName evidence="1">Uncharacterized protein</fullName>
    </submittedName>
</protein>
<evidence type="ECO:0000313" key="1">
    <source>
        <dbReference type="EMBL" id="AWH15421.1"/>
    </source>
</evidence>
<name>A0A2S1PFR8_9CAUD</name>
<dbReference type="RefSeq" id="YP_009801235.1">
    <property type="nucleotide sequence ID" value="NC_047966.1"/>
</dbReference>
<dbReference type="EMBL" id="MH179473">
    <property type="protein sequence ID" value="AWH15421.1"/>
    <property type="molecule type" value="Genomic_DNA"/>
</dbReference>
<proteinExistence type="predicted"/>
<dbReference type="Proteomes" id="UP000246930">
    <property type="component" value="Segment"/>
</dbReference>
<reference evidence="1" key="1">
    <citation type="submission" date="2018-03" db="EMBL/GenBank/DDBJ databases">
        <title>Complete genome sequences of new Aeromonas and Pseudomonas phages promising in phage therapy dedicated to aquaculture.</title>
        <authorList>
            <person name="Kolsut J."/>
            <person name="Wojcik E."/>
            <person name="Wojtasik A."/>
            <person name="Dastych J."/>
        </authorList>
    </citation>
    <scope>NUCLEOTIDE SEQUENCE [LARGE SCALE GENOMIC DNA]</scope>
</reference>
<dbReference type="GeneID" id="54991746"/>
<keyword evidence="2" id="KW-1185">Reference proteome</keyword>